<dbReference type="EMBL" id="JAYMGO010000015">
    <property type="protein sequence ID" value="KAL1260834.1"/>
    <property type="molecule type" value="Genomic_DNA"/>
</dbReference>
<name>A0ABR3MA57_9TELE</name>
<protein>
    <submittedName>
        <fullName evidence="1">Uncharacterized protein</fullName>
    </submittedName>
</protein>
<evidence type="ECO:0000313" key="1">
    <source>
        <dbReference type="EMBL" id="KAL1260834.1"/>
    </source>
</evidence>
<organism evidence="1 2">
    <name type="scientific">Cirrhinus molitorella</name>
    <name type="common">mud carp</name>
    <dbReference type="NCBI Taxonomy" id="172907"/>
    <lineage>
        <taxon>Eukaryota</taxon>
        <taxon>Metazoa</taxon>
        <taxon>Chordata</taxon>
        <taxon>Craniata</taxon>
        <taxon>Vertebrata</taxon>
        <taxon>Euteleostomi</taxon>
        <taxon>Actinopterygii</taxon>
        <taxon>Neopterygii</taxon>
        <taxon>Teleostei</taxon>
        <taxon>Ostariophysi</taxon>
        <taxon>Cypriniformes</taxon>
        <taxon>Cyprinidae</taxon>
        <taxon>Labeoninae</taxon>
        <taxon>Labeonini</taxon>
        <taxon>Cirrhinus</taxon>
    </lineage>
</organism>
<feature type="non-terminal residue" evidence="1">
    <location>
        <position position="1"/>
    </location>
</feature>
<proteinExistence type="predicted"/>
<sequence>LKAACGRCHPRCIFGNMFMFISTLNAYMHSEQLLHLFQSLSLFFSVAQFS</sequence>
<accession>A0ABR3MA57</accession>
<keyword evidence="2" id="KW-1185">Reference proteome</keyword>
<dbReference type="Proteomes" id="UP001558613">
    <property type="component" value="Unassembled WGS sequence"/>
</dbReference>
<comment type="caution">
    <text evidence="1">The sequence shown here is derived from an EMBL/GenBank/DDBJ whole genome shotgun (WGS) entry which is preliminary data.</text>
</comment>
<reference evidence="1 2" key="1">
    <citation type="submission" date="2023-09" db="EMBL/GenBank/DDBJ databases">
        <authorList>
            <person name="Wang M."/>
        </authorList>
    </citation>
    <scope>NUCLEOTIDE SEQUENCE [LARGE SCALE GENOMIC DNA]</scope>
    <source>
        <strain evidence="1">GT-2023</strain>
        <tissue evidence="1">Liver</tissue>
    </source>
</reference>
<gene>
    <name evidence="1" type="ORF">QQF64_008661</name>
</gene>
<feature type="non-terminal residue" evidence="1">
    <location>
        <position position="50"/>
    </location>
</feature>
<evidence type="ECO:0000313" key="2">
    <source>
        <dbReference type="Proteomes" id="UP001558613"/>
    </source>
</evidence>